<protein>
    <submittedName>
        <fullName evidence="2">DNA mismatch repair protein MutT</fullName>
    </submittedName>
</protein>
<keyword evidence="3" id="KW-1185">Reference proteome</keyword>
<feature type="non-terminal residue" evidence="2">
    <location>
        <position position="1"/>
    </location>
</feature>
<reference evidence="2 3" key="1">
    <citation type="submission" date="2019-08" db="EMBL/GenBank/DDBJ databases">
        <title>Draft genome sequence of Lysobacter sp. UKS-15.</title>
        <authorList>
            <person name="Im W.-T."/>
        </authorList>
    </citation>
    <scope>NUCLEOTIDE SEQUENCE [LARGE SCALE GENOMIC DNA]</scope>
    <source>
        <strain evidence="2 3">UKS-15</strain>
    </source>
</reference>
<comment type="caution">
    <text evidence="2">The sequence shown here is derived from an EMBL/GenBank/DDBJ whole genome shotgun (WGS) entry which is preliminary data.</text>
</comment>
<dbReference type="AlphaFoldDB" id="A0A5D8Z7R4"/>
<dbReference type="Gene3D" id="3.20.20.70">
    <property type="entry name" value="Aldolase class I"/>
    <property type="match status" value="1"/>
</dbReference>
<name>A0A5D8Z7R4_9GAMM</name>
<evidence type="ECO:0000313" key="3">
    <source>
        <dbReference type="Proteomes" id="UP000323164"/>
    </source>
</evidence>
<gene>
    <name evidence="2" type="ORF">FW784_03595</name>
</gene>
<dbReference type="EMBL" id="VTRV01000024">
    <property type="protein sequence ID" value="TZF90849.1"/>
    <property type="molecule type" value="Genomic_DNA"/>
</dbReference>
<evidence type="ECO:0000259" key="1">
    <source>
        <dbReference type="Pfam" id="PF02581"/>
    </source>
</evidence>
<dbReference type="InterPro" id="IPR013785">
    <property type="entry name" value="Aldolase_TIM"/>
</dbReference>
<proteinExistence type="predicted"/>
<dbReference type="Proteomes" id="UP000323164">
    <property type="component" value="Unassembled WGS sequence"/>
</dbReference>
<organism evidence="2 3">
    <name type="scientific">Cognatilysobacter lacus</name>
    <dbReference type="NCBI Taxonomy" id="1643323"/>
    <lineage>
        <taxon>Bacteria</taxon>
        <taxon>Pseudomonadati</taxon>
        <taxon>Pseudomonadota</taxon>
        <taxon>Gammaproteobacteria</taxon>
        <taxon>Lysobacterales</taxon>
        <taxon>Lysobacteraceae</taxon>
        <taxon>Cognatilysobacter</taxon>
    </lineage>
</organism>
<dbReference type="GO" id="GO:0009228">
    <property type="term" value="P:thiamine biosynthetic process"/>
    <property type="evidence" value="ECO:0007669"/>
    <property type="project" value="UniProtKB-KW"/>
</dbReference>
<dbReference type="InterPro" id="IPR036206">
    <property type="entry name" value="ThiamineP_synth_sf"/>
</dbReference>
<dbReference type="InterPro" id="IPR022998">
    <property type="entry name" value="ThiamineP_synth_TenI"/>
</dbReference>
<dbReference type="Pfam" id="PF02581">
    <property type="entry name" value="TMP-TENI"/>
    <property type="match status" value="1"/>
</dbReference>
<feature type="domain" description="Thiamine phosphate synthase/TenI" evidence="1">
    <location>
        <begin position="2"/>
        <end position="52"/>
    </location>
</feature>
<accession>A0A5D8Z7R4</accession>
<dbReference type="SUPFAM" id="SSF51391">
    <property type="entry name" value="Thiamin phosphate synthase"/>
    <property type="match status" value="1"/>
</dbReference>
<evidence type="ECO:0000313" key="2">
    <source>
        <dbReference type="EMBL" id="TZF90849.1"/>
    </source>
</evidence>
<dbReference type="RefSeq" id="WP_187770657.1">
    <property type="nucleotide sequence ID" value="NZ_VTRV01000024.1"/>
</dbReference>
<sequence>PSHAGSPPLGWAAFARMRESVSLPIYAIGGLRPSDLGDARSHGAQGVAGIRAFFGA</sequence>